<protein>
    <submittedName>
        <fullName evidence="2">Uncharacterized protein</fullName>
    </submittedName>
</protein>
<feature type="region of interest" description="Disordered" evidence="1">
    <location>
        <begin position="68"/>
        <end position="98"/>
    </location>
</feature>
<keyword evidence="3" id="KW-1185">Reference proteome</keyword>
<dbReference type="EMBL" id="JAWXYG010000011">
    <property type="protein sequence ID" value="KAK4259835.1"/>
    <property type="molecule type" value="Genomic_DNA"/>
</dbReference>
<organism evidence="2 3">
    <name type="scientific">Acacia crassicarpa</name>
    <name type="common">northern wattle</name>
    <dbReference type="NCBI Taxonomy" id="499986"/>
    <lineage>
        <taxon>Eukaryota</taxon>
        <taxon>Viridiplantae</taxon>
        <taxon>Streptophyta</taxon>
        <taxon>Embryophyta</taxon>
        <taxon>Tracheophyta</taxon>
        <taxon>Spermatophyta</taxon>
        <taxon>Magnoliopsida</taxon>
        <taxon>eudicotyledons</taxon>
        <taxon>Gunneridae</taxon>
        <taxon>Pentapetalae</taxon>
        <taxon>rosids</taxon>
        <taxon>fabids</taxon>
        <taxon>Fabales</taxon>
        <taxon>Fabaceae</taxon>
        <taxon>Caesalpinioideae</taxon>
        <taxon>mimosoid clade</taxon>
        <taxon>Acacieae</taxon>
        <taxon>Acacia</taxon>
    </lineage>
</organism>
<evidence type="ECO:0000313" key="2">
    <source>
        <dbReference type="EMBL" id="KAK4259835.1"/>
    </source>
</evidence>
<evidence type="ECO:0000313" key="3">
    <source>
        <dbReference type="Proteomes" id="UP001293593"/>
    </source>
</evidence>
<comment type="caution">
    <text evidence="2">The sequence shown here is derived from an EMBL/GenBank/DDBJ whole genome shotgun (WGS) entry which is preliminary data.</text>
</comment>
<proteinExistence type="predicted"/>
<gene>
    <name evidence="2" type="ORF">QN277_006126</name>
</gene>
<evidence type="ECO:0000256" key="1">
    <source>
        <dbReference type="SAM" id="MobiDB-lite"/>
    </source>
</evidence>
<accession>A0AAE1JYE8</accession>
<dbReference type="Proteomes" id="UP001293593">
    <property type="component" value="Unassembled WGS sequence"/>
</dbReference>
<sequence>MPINKLNGHESHDMSIDWKPESMRLQTNGDNHPNHSSIQREPPGQSKNCRSSNHWQLLVSLRSSEVHKLSNGKRGFDTPKGMQHPALSLPRDLKSSSTRSKFSSTVSYTLRGGLVYKFLTM</sequence>
<feature type="region of interest" description="Disordered" evidence="1">
    <location>
        <begin position="1"/>
        <end position="50"/>
    </location>
</feature>
<reference evidence="2" key="1">
    <citation type="submission" date="2023-10" db="EMBL/GenBank/DDBJ databases">
        <title>Chromosome-level genome of the transformable northern wattle, Acacia crassicarpa.</title>
        <authorList>
            <person name="Massaro I."/>
            <person name="Sinha N.R."/>
            <person name="Poethig S."/>
            <person name="Leichty A.R."/>
        </authorList>
    </citation>
    <scope>NUCLEOTIDE SEQUENCE</scope>
    <source>
        <strain evidence="2">Acra3RX</strain>
        <tissue evidence="2">Leaf</tissue>
    </source>
</reference>
<feature type="compositionally biased region" description="Basic and acidic residues" evidence="1">
    <location>
        <begin position="7"/>
        <end position="22"/>
    </location>
</feature>
<feature type="compositionally biased region" description="Polar residues" evidence="1">
    <location>
        <begin position="24"/>
        <end position="50"/>
    </location>
</feature>
<dbReference type="AlphaFoldDB" id="A0AAE1JYE8"/>
<name>A0AAE1JYE8_9FABA</name>